<accession>A0ACC2ID24</accession>
<sequence length="278" mass="31859">MKGEESEKACADAQNPAIAAVGCEDGVSVTHYGAVGSFKSYLLCRVLSALYEPETICSPVPVLKKLLAPPPKKRKKQHTLEEIKFDDDARAEYLSGFHKRKLQRAKHAQEQAAERARQEKLETRKQLREDRKREVEEHVEQVNNALKQAAQAGYIESEEGESSGDDKVEEWGGFQDTPLQQDVIDHEEEYVDEDRFTTVTVESVNISKDGLTSLRPDEEGLTTEEKDVDKNTEAQLKRKNKDQHAPKKKKLKFRYETKLERQITNIKQKARNKRRPRD</sequence>
<dbReference type="EMBL" id="JAPESX010001575">
    <property type="protein sequence ID" value="KAJ8113048.1"/>
    <property type="molecule type" value="Genomic_DNA"/>
</dbReference>
<reference evidence="1" key="1">
    <citation type="submission" date="2022-11" db="EMBL/GenBank/DDBJ databases">
        <title>Genome Sequence of Nemania bipapillata.</title>
        <authorList>
            <person name="Buettner E."/>
        </authorList>
    </citation>
    <scope>NUCLEOTIDE SEQUENCE</scope>
    <source>
        <strain evidence="1">CP14</strain>
    </source>
</reference>
<keyword evidence="2" id="KW-1185">Reference proteome</keyword>
<organism evidence="1 2">
    <name type="scientific">Nemania bipapillata</name>
    <dbReference type="NCBI Taxonomy" id="110536"/>
    <lineage>
        <taxon>Eukaryota</taxon>
        <taxon>Fungi</taxon>
        <taxon>Dikarya</taxon>
        <taxon>Ascomycota</taxon>
        <taxon>Pezizomycotina</taxon>
        <taxon>Sordariomycetes</taxon>
        <taxon>Xylariomycetidae</taxon>
        <taxon>Xylariales</taxon>
        <taxon>Xylariaceae</taxon>
        <taxon>Nemania</taxon>
    </lineage>
</organism>
<gene>
    <name evidence="1" type="ORF">ONZ43_g5243</name>
</gene>
<evidence type="ECO:0000313" key="1">
    <source>
        <dbReference type="EMBL" id="KAJ8113048.1"/>
    </source>
</evidence>
<evidence type="ECO:0000313" key="2">
    <source>
        <dbReference type="Proteomes" id="UP001153334"/>
    </source>
</evidence>
<comment type="caution">
    <text evidence="1">The sequence shown here is derived from an EMBL/GenBank/DDBJ whole genome shotgun (WGS) entry which is preliminary data.</text>
</comment>
<dbReference type="Proteomes" id="UP001153334">
    <property type="component" value="Unassembled WGS sequence"/>
</dbReference>
<name>A0ACC2ID24_9PEZI</name>
<proteinExistence type="predicted"/>
<protein>
    <submittedName>
        <fullName evidence="1">Uncharacterized protein</fullName>
    </submittedName>
</protein>